<sequence>MLVLSRDVGEDIVIGEGVIRIRVLSIEGGQVRLGISAPKEVGIHRDEVHRRIHAGLEPTDPAATLAVRHAAPSTGTAGSRGRTG</sequence>
<comment type="function">
    <text evidence="5">A key translational regulator that binds mRNA to regulate translation initiation and/or mRNA stability. Mediates global changes in gene expression, shifting from rapid growth to stress survival by linking envelope stress, the stringent response and the catabolite repression systems. Usually binds in the 5'-UTR; binding at or near the Shine-Dalgarno sequence prevents ribosome-binding, repressing translation, binding elsewhere in the 5'-UTR can activate translation and/or stabilize the mRNA. Its function is antagonized by small RNA(s).</text>
</comment>
<dbReference type="EMBL" id="JAAOCA010000009">
    <property type="protein sequence ID" value="MBD1598816.1"/>
    <property type="molecule type" value="Genomic_DNA"/>
</dbReference>
<reference evidence="6 7" key="1">
    <citation type="journal article" date="2020" name="Insects">
        <title>Bacteria Belonging to Pseudomonas typographi sp. nov. from the Bark Beetle Ips typographus Have Genomic Potential to Aid in the Host Ecology.</title>
        <authorList>
            <person name="Peral-Aranega E."/>
            <person name="Saati-Santamaria Z."/>
            <person name="Kolarik M."/>
            <person name="Rivas R."/>
            <person name="Garcia-Fraile P."/>
        </authorList>
    </citation>
    <scope>NUCLEOTIDE SEQUENCE [LARGE SCALE GENOMIC DNA]</scope>
    <source>
        <strain evidence="6 7">CA3A</strain>
    </source>
</reference>
<dbReference type="HAMAP" id="MF_00167">
    <property type="entry name" value="CsrA"/>
    <property type="match status" value="1"/>
</dbReference>
<keyword evidence="7" id="KW-1185">Reference proteome</keyword>
<dbReference type="PANTHER" id="PTHR34984">
    <property type="entry name" value="CARBON STORAGE REGULATOR"/>
    <property type="match status" value="1"/>
</dbReference>
<comment type="subunit">
    <text evidence="5">Homodimer; the beta-strands of each monomer intercalate to form a hydrophobic core, while the alpha-helices form wings that extend away from the core.</text>
</comment>
<keyword evidence="3 5" id="KW-0694">RNA-binding</keyword>
<keyword evidence="4 5" id="KW-0010">Activator</keyword>
<name>A0ABR7Z017_9PSED</name>
<evidence type="ECO:0000256" key="5">
    <source>
        <dbReference type="HAMAP-Rule" id="MF_00167"/>
    </source>
</evidence>
<dbReference type="PANTHER" id="PTHR34984:SF1">
    <property type="entry name" value="CARBON STORAGE REGULATOR"/>
    <property type="match status" value="1"/>
</dbReference>
<dbReference type="Gene3D" id="2.60.40.4380">
    <property type="entry name" value="Translational regulator CsrA"/>
    <property type="match status" value="1"/>
</dbReference>
<evidence type="ECO:0000256" key="2">
    <source>
        <dbReference type="ARBA" id="ARBA00022845"/>
    </source>
</evidence>
<evidence type="ECO:0000313" key="7">
    <source>
        <dbReference type="Proteomes" id="UP000805841"/>
    </source>
</evidence>
<keyword evidence="1 5" id="KW-0963">Cytoplasm</keyword>
<proteinExistence type="inferred from homology"/>
<keyword evidence="2 5" id="KW-0810">Translation regulation</keyword>
<evidence type="ECO:0000256" key="3">
    <source>
        <dbReference type="ARBA" id="ARBA00022884"/>
    </source>
</evidence>
<evidence type="ECO:0000313" key="6">
    <source>
        <dbReference type="EMBL" id="MBD1598816.1"/>
    </source>
</evidence>
<dbReference type="InterPro" id="IPR003751">
    <property type="entry name" value="CsrA"/>
</dbReference>
<accession>A0ABR7Z017</accession>
<dbReference type="SUPFAM" id="SSF117130">
    <property type="entry name" value="CsrA-like"/>
    <property type="match status" value="1"/>
</dbReference>
<dbReference type="Proteomes" id="UP000805841">
    <property type="component" value="Unassembled WGS sequence"/>
</dbReference>
<protein>
    <recommendedName>
        <fullName evidence="5">Translational regulator CsrA</fullName>
    </recommendedName>
    <alternativeName>
        <fullName evidence="5">Carbon storage regulator</fullName>
    </alternativeName>
</protein>
<dbReference type="InterPro" id="IPR036107">
    <property type="entry name" value="CsrA_sf"/>
</dbReference>
<dbReference type="Pfam" id="PF02599">
    <property type="entry name" value="CsrA"/>
    <property type="match status" value="1"/>
</dbReference>
<gene>
    <name evidence="5" type="primary">csrA</name>
    <name evidence="6" type="ORF">HAQ05_08875</name>
</gene>
<keyword evidence="5" id="KW-0678">Repressor</keyword>
<organism evidence="6 7">
    <name type="scientific">Pseudomonas typographi</name>
    <dbReference type="NCBI Taxonomy" id="2715964"/>
    <lineage>
        <taxon>Bacteria</taxon>
        <taxon>Pseudomonadati</taxon>
        <taxon>Pseudomonadota</taxon>
        <taxon>Gammaproteobacteria</taxon>
        <taxon>Pseudomonadales</taxon>
        <taxon>Pseudomonadaceae</taxon>
        <taxon>Pseudomonas</taxon>
    </lineage>
</organism>
<evidence type="ECO:0000256" key="4">
    <source>
        <dbReference type="ARBA" id="ARBA00023159"/>
    </source>
</evidence>
<evidence type="ECO:0000256" key="1">
    <source>
        <dbReference type="ARBA" id="ARBA00022490"/>
    </source>
</evidence>
<comment type="caution">
    <text evidence="6">The sequence shown here is derived from an EMBL/GenBank/DDBJ whole genome shotgun (WGS) entry which is preliminary data.</text>
</comment>
<dbReference type="RefSeq" id="WP_190419521.1">
    <property type="nucleotide sequence ID" value="NZ_JAAOCA010000009.1"/>
</dbReference>
<comment type="similarity">
    <text evidence="5">Belongs to the CsrA/RsmA family.</text>
</comment>
<comment type="subcellular location">
    <subcellularLocation>
        <location evidence="5">Cytoplasm</location>
    </subcellularLocation>
</comment>